<dbReference type="EMBL" id="PNBA02000021">
    <property type="protein sequence ID" value="KAG6387559.1"/>
    <property type="molecule type" value="Genomic_DNA"/>
</dbReference>
<name>A0A8X8W477_SALSN</name>
<proteinExistence type="predicted"/>
<reference evidence="1" key="1">
    <citation type="submission" date="2018-01" db="EMBL/GenBank/DDBJ databases">
        <authorList>
            <person name="Mao J.F."/>
        </authorList>
    </citation>
    <scope>NUCLEOTIDE SEQUENCE</scope>
    <source>
        <strain evidence="1">Huo1</strain>
        <tissue evidence="1">Leaf</tissue>
    </source>
</reference>
<protein>
    <submittedName>
        <fullName evidence="1">Uncharacterized protein</fullName>
    </submittedName>
</protein>
<dbReference type="PANTHER" id="PTHR32378">
    <property type="entry name" value="GUANINE NUCLEOTIDE-BINDING PROTEIN SUBUNIT GAMMA 3"/>
    <property type="match status" value="1"/>
</dbReference>
<dbReference type="InterPro" id="IPR055305">
    <property type="entry name" value="GG3-like"/>
</dbReference>
<keyword evidence="2" id="KW-1185">Reference proteome</keyword>
<dbReference type="AlphaFoldDB" id="A0A8X8W477"/>
<dbReference type="Proteomes" id="UP000298416">
    <property type="component" value="Unassembled WGS sequence"/>
</dbReference>
<sequence>MLVPELHMPEPESLPTAASQDAVIVLFFLFTKGELEIENEGIAFSFRGEGRPSSIPNDKFEFCCEQEELKSLESIPPASRSCKEVVDFVTGNVDPLIPTSLPFLSLKSELRRLEDHVVSGNGSGKYL</sequence>
<dbReference type="PANTHER" id="PTHR32378:SF10">
    <property type="entry name" value="GUANINE NUCLEOTIDE-BINDING PROTEIN SUBUNIT GAMMA 3"/>
    <property type="match status" value="1"/>
</dbReference>
<comment type="caution">
    <text evidence="1">The sequence shown here is derived from an EMBL/GenBank/DDBJ whole genome shotgun (WGS) entry which is preliminary data.</text>
</comment>
<evidence type="ECO:0000313" key="1">
    <source>
        <dbReference type="EMBL" id="KAG6387559.1"/>
    </source>
</evidence>
<reference evidence="1" key="2">
    <citation type="submission" date="2020-08" db="EMBL/GenBank/DDBJ databases">
        <title>Plant Genome Project.</title>
        <authorList>
            <person name="Zhang R.-G."/>
        </authorList>
    </citation>
    <scope>NUCLEOTIDE SEQUENCE</scope>
    <source>
        <strain evidence="1">Huo1</strain>
        <tissue evidence="1">Leaf</tissue>
    </source>
</reference>
<evidence type="ECO:0000313" key="2">
    <source>
        <dbReference type="Proteomes" id="UP000298416"/>
    </source>
</evidence>
<gene>
    <name evidence="1" type="ORF">SASPL_152751</name>
</gene>
<organism evidence="1">
    <name type="scientific">Salvia splendens</name>
    <name type="common">Scarlet sage</name>
    <dbReference type="NCBI Taxonomy" id="180675"/>
    <lineage>
        <taxon>Eukaryota</taxon>
        <taxon>Viridiplantae</taxon>
        <taxon>Streptophyta</taxon>
        <taxon>Embryophyta</taxon>
        <taxon>Tracheophyta</taxon>
        <taxon>Spermatophyta</taxon>
        <taxon>Magnoliopsida</taxon>
        <taxon>eudicotyledons</taxon>
        <taxon>Gunneridae</taxon>
        <taxon>Pentapetalae</taxon>
        <taxon>asterids</taxon>
        <taxon>lamiids</taxon>
        <taxon>Lamiales</taxon>
        <taxon>Lamiaceae</taxon>
        <taxon>Nepetoideae</taxon>
        <taxon>Mentheae</taxon>
        <taxon>Salviinae</taxon>
        <taxon>Salvia</taxon>
        <taxon>Salvia subgen. Calosphace</taxon>
        <taxon>core Calosphace</taxon>
    </lineage>
</organism>
<accession>A0A8X8W477</accession>